<keyword evidence="1" id="KW-1185">Reference proteome</keyword>
<protein>
    <submittedName>
        <fullName evidence="2">NADH-quinone oxidoreductase subunit C</fullName>
    </submittedName>
</protein>
<reference evidence="2" key="2">
    <citation type="submission" date="2016-06" db="UniProtKB">
        <authorList>
            <consortium name="WormBaseParasite"/>
        </authorList>
    </citation>
    <scope>IDENTIFICATION</scope>
</reference>
<proteinExistence type="predicted"/>
<evidence type="ECO:0000313" key="2">
    <source>
        <dbReference type="WBParaSite" id="GPLIN_000993300"/>
    </source>
</evidence>
<organism evidence="1 2">
    <name type="scientific">Globodera pallida</name>
    <name type="common">Potato cyst nematode worm</name>
    <name type="synonym">Heterodera pallida</name>
    <dbReference type="NCBI Taxonomy" id="36090"/>
    <lineage>
        <taxon>Eukaryota</taxon>
        <taxon>Metazoa</taxon>
        <taxon>Ecdysozoa</taxon>
        <taxon>Nematoda</taxon>
        <taxon>Chromadorea</taxon>
        <taxon>Rhabditida</taxon>
        <taxon>Tylenchina</taxon>
        <taxon>Tylenchomorpha</taxon>
        <taxon>Tylenchoidea</taxon>
        <taxon>Heteroderidae</taxon>
        <taxon>Heteroderinae</taxon>
        <taxon>Globodera</taxon>
    </lineage>
</organism>
<sequence>RRTMLTAGMVADIPEYAYIMERVQLDPAEVLALFFCFERVHFDYFCEQPTDGVPFLVQWEMEIPPGFAHFIKMRKSRRPHQKSTDDDDEFW</sequence>
<accession>A0A183CAN2</accession>
<dbReference type="AlphaFoldDB" id="A0A183CAN2"/>
<reference evidence="1" key="1">
    <citation type="submission" date="2014-05" db="EMBL/GenBank/DDBJ databases">
        <title>The genome and life-stage specific transcriptomes of Globodera pallida elucidate key aspects of plant parasitism by a cyst nematode.</title>
        <authorList>
            <person name="Cotton J.A."/>
            <person name="Lilley C.J."/>
            <person name="Jones L.M."/>
            <person name="Kikuchi T."/>
            <person name="Reid A.J."/>
            <person name="Thorpe P."/>
            <person name="Tsai I.J."/>
            <person name="Beasley H."/>
            <person name="Blok V."/>
            <person name="Cock P.J.A."/>
            <person name="Van den Akker S.E."/>
            <person name="Holroyd N."/>
            <person name="Hunt M."/>
            <person name="Mantelin S."/>
            <person name="Naghra H."/>
            <person name="Pain A."/>
            <person name="Palomares-Rius J.E."/>
            <person name="Zarowiecki M."/>
            <person name="Berriman M."/>
            <person name="Jones J.T."/>
            <person name="Urwin P.E."/>
        </authorList>
    </citation>
    <scope>NUCLEOTIDE SEQUENCE [LARGE SCALE GENOMIC DNA]</scope>
    <source>
        <strain evidence="1">Lindley</strain>
    </source>
</reference>
<dbReference type="WBParaSite" id="GPLIN_000993300">
    <property type="protein sequence ID" value="GPLIN_000993300"/>
    <property type="gene ID" value="GPLIN_000993300"/>
</dbReference>
<dbReference type="Proteomes" id="UP000050741">
    <property type="component" value="Unassembled WGS sequence"/>
</dbReference>
<name>A0A183CAN2_GLOPA</name>
<evidence type="ECO:0000313" key="1">
    <source>
        <dbReference type="Proteomes" id="UP000050741"/>
    </source>
</evidence>